<accession>A0A4X2K787</accession>
<dbReference type="InterPro" id="IPR001811">
    <property type="entry name" value="Chemokine_IL8-like_dom"/>
</dbReference>
<comment type="subcellular location">
    <subcellularLocation>
        <location evidence="1">Secreted</location>
    </subcellularLocation>
</comment>
<dbReference type="SUPFAM" id="SSF54117">
    <property type="entry name" value="Interleukin 8-like chemokines"/>
    <property type="match status" value="1"/>
</dbReference>
<dbReference type="AlphaFoldDB" id="A0A4X2K787"/>
<dbReference type="GeneID" id="114047648"/>
<evidence type="ECO:0000256" key="3">
    <source>
        <dbReference type="ARBA" id="ARBA00022500"/>
    </source>
</evidence>
<dbReference type="InterPro" id="IPR036048">
    <property type="entry name" value="Interleukin_8-like_sf"/>
</dbReference>
<dbReference type="Proteomes" id="UP000314987">
    <property type="component" value="Unassembled WGS sequence"/>
</dbReference>
<evidence type="ECO:0000256" key="6">
    <source>
        <dbReference type="ARBA" id="ARBA00022729"/>
    </source>
</evidence>
<feature type="region of interest" description="Disordered" evidence="8">
    <location>
        <begin position="95"/>
        <end position="118"/>
    </location>
</feature>
<evidence type="ECO:0000313" key="12">
    <source>
        <dbReference type="Proteomes" id="UP000314987"/>
    </source>
</evidence>
<dbReference type="InterPro" id="IPR008105">
    <property type="entry name" value="Chemokine_XCL1/XCL2"/>
</dbReference>
<dbReference type="GeneTree" id="ENSGT01130000278316"/>
<keyword evidence="7" id="KW-1015">Disulfide bond</keyword>
<evidence type="ECO:0000259" key="10">
    <source>
        <dbReference type="SMART" id="SM00199"/>
    </source>
</evidence>
<evidence type="ECO:0000256" key="4">
    <source>
        <dbReference type="ARBA" id="ARBA00022514"/>
    </source>
</evidence>
<dbReference type="RefSeq" id="XP_027724341.1">
    <property type="nucleotide sequence ID" value="XM_027868540.1"/>
</dbReference>
<organism evidence="11 12">
    <name type="scientific">Vombatus ursinus</name>
    <name type="common">Common wombat</name>
    <dbReference type="NCBI Taxonomy" id="29139"/>
    <lineage>
        <taxon>Eukaryota</taxon>
        <taxon>Metazoa</taxon>
        <taxon>Chordata</taxon>
        <taxon>Craniata</taxon>
        <taxon>Vertebrata</taxon>
        <taxon>Euteleostomi</taxon>
        <taxon>Mammalia</taxon>
        <taxon>Metatheria</taxon>
        <taxon>Diprotodontia</taxon>
        <taxon>Vombatidae</taxon>
        <taxon>Vombatus</taxon>
    </lineage>
</organism>
<feature type="domain" description="Chemokine interleukin-8-like" evidence="10">
    <location>
        <begin position="27"/>
        <end position="84"/>
    </location>
</feature>
<proteinExistence type="inferred from homology"/>
<evidence type="ECO:0000256" key="2">
    <source>
        <dbReference type="ARBA" id="ARBA00006894"/>
    </source>
</evidence>
<evidence type="ECO:0000256" key="5">
    <source>
        <dbReference type="ARBA" id="ARBA00022525"/>
    </source>
</evidence>
<dbReference type="STRING" id="29139.ENSVURP00010005117"/>
<feature type="chain" id="PRO_5021376115" description="Chemokine interleukin-8-like domain-containing protein" evidence="9">
    <location>
        <begin position="25"/>
        <end position="118"/>
    </location>
</feature>
<keyword evidence="12" id="KW-1185">Reference proteome</keyword>
<reference evidence="11" key="2">
    <citation type="submission" date="2025-08" db="UniProtKB">
        <authorList>
            <consortium name="Ensembl"/>
        </authorList>
    </citation>
    <scope>IDENTIFICATION</scope>
</reference>
<comment type="similarity">
    <text evidence="2">Belongs to the intercrine gamma family.</text>
</comment>
<dbReference type="Ensembl" id="ENSVURT00010005797.1">
    <property type="protein sequence ID" value="ENSVURP00010005117.1"/>
    <property type="gene ID" value="ENSVURG00010004027.1"/>
</dbReference>
<feature type="signal peptide" evidence="9">
    <location>
        <begin position="1"/>
        <end position="24"/>
    </location>
</feature>
<dbReference type="Gene3D" id="2.40.50.40">
    <property type="match status" value="1"/>
</dbReference>
<reference evidence="11" key="3">
    <citation type="submission" date="2025-09" db="UniProtKB">
        <authorList>
            <consortium name="Ensembl"/>
        </authorList>
    </citation>
    <scope>IDENTIFICATION</scope>
</reference>
<keyword evidence="4" id="KW-0202">Cytokine</keyword>
<gene>
    <name evidence="11" type="primary">LOC114047648</name>
</gene>
<dbReference type="PRINTS" id="PR01731">
    <property type="entry name" value="LYMPHOTACTIN"/>
</dbReference>
<dbReference type="OMA" id="IPHPPRK"/>
<reference evidence="12" key="1">
    <citation type="submission" date="2018-12" db="EMBL/GenBank/DDBJ databases">
        <authorList>
            <person name="Yazar S."/>
        </authorList>
    </citation>
    <scope>NUCLEOTIDE SEQUENCE [LARGE SCALE GENOMIC DNA]</scope>
</reference>
<keyword evidence="5" id="KW-0964">Secreted</keyword>
<keyword evidence="6 9" id="KW-0732">Signal</keyword>
<evidence type="ECO:0000313" key="11">
    <source>
        <dbReference type="Ensembl" id="ENSVURP00010005117.1"/>
    </source>
</evidence>
<dbReference type="Pfam" id="PF00048">
    <property type="entry name" value="IL8"/>
    <property type="match status" value="1"/>
</dbReference>
<name>A0A4X2K787_VOMUR</name>
<dbReference type="OrthoDB" id="9906867at2759"/>
<keyword evidence="3" id="KW-0145">Chemotaxis</keyword>
<evidence type="ECO:0000256" key="7">
    <source>
        <dbReference type="ARBA" id="ARBA00023157"/>
    </source>
</evidence>
<dbReference type="GO" id="GO:0006955">
    <property type="term" value="P:immune response"/>
    <property type="evidence" value="ECO:0007669"/>
    <property type="project" value="InterPro"/>
</dbReference>
<dbReference type="FunFam" id="2.40.50.40:FF:000023">
    <property type="entry name" value="Lymphotactin isoform X1"/>
    <property type="match status" value="1"/>
</dbReference>
<dbReference type="GO" id="GO:0005615">
    <property type="term" value="C:extracellular space"/>
    <property type="evidence" value="ECO:0007669"/>
    <property type="project" value="UniProtKB-KW"/>
</dbReference>
<protein>
    <recommendedName>
        <fullName evidence="10">Chemokine interleukin-8-like domain-containing protein</fullName>
    </recommendedName>
</protein>
<evidence type="ECO:0000256" key="9">
    <source>
        <dbReference type="SAM" id="SignalP"/>
    </source>
</evidence>
<dbReference type="GO" id="GO:0008009">
    <property type="term" value="F:chemokine activity"/>
    <property type="evidence" value="ECO:0007669"/>
    <property type="project" value="InterPro"/>
</dbReference>
<evidence type="ECO:0000256" key="1">
    <source>
        <dbReference type="ARBA" id="ARBA00004613"/>
    </source>
</evidence>
<sequence>MKLLLSILFCFCGFTLFTVEGVGSEVMKRSFCVSLTSKPLPVYSVKSYLIEEGPMRAVIFVTRRGIKICADPDINWARGIIRAVDSRHKRRNMIQTKPTGSQLPTDRTMTMSGKPSST</sequence>
<dbReference type="SMART" id="SM00199">
    <property type="entry name" value="SCY"/>
    <property type="match status" value="1"/>
</dbReference>
<evidence type="ECO:0000256" key="8">
    <source>
        <dbReference type="SAM" id="MobiDB-lite"/>
    </source>
</evidence>